<keyword evidence="2" id="KW-1185">Reference proteome</keyword>
<dbReference type="EMBL" id="MF448340">
    <property type="protein sequence ID" value="ASU00526.1"/>
    <property type="molecule type" value="Genomic_DNA"/>
</dbReference>
<reference evidence="1 2" key="1">
    <citation type="submission" date="2017-07" db="EMBL/GenBank/DDBJ databases">
        <title>In vitro design and evaluation of phage cocktails against multidrug-resistant Aeromonas salmonicida.</title>
        <authorList>
            <person name="Chen L."/>
            <person name="Yuan S."/>
            <person name="Ma Y."/>
        </authorList>
    </citation>
    <scope>NUCLEOTIDE SEQUENCE [LARGE SCALE GENOMIC DNA]</scope>
</reference>
<dbReference type="Proteomes" id="UP000226092">
    <property type="component" value="Segment"/>
</dbReference>
<dbReference type="GeneID" id="55604393"/>
<dbReference type="KEGG" id="vg:55604393"/>
<organism evidence="1 2">
    <name type="scientific">Aeromonas phage AS-zj</name>
    <dbReference type="NCBI Taxonomy" id="2024208"/>
    <lineage>
        <taxon>Viruses</taxon>
        <taxon>Duplodnaviria</taxon>
        <taxon>Heunggongvirae</taxon>
        <taxon>Uroviricota</taxon>
        <taxon>Caudoviricetes</taxon>
        <taxon>Pantevenvirales</taxon>
        <taxon>Straboviridae</taxon>
        <taxon>Emmerichvirinae</taxon>
        <taxon>Ceceduovirus</taxon>
        <taxon>Ceceduovirus aszj</taxon>
    </lineage>
</organism>
<proteinExistence type="predicted"/>
<dbReference type="RefSeq" id="YP_009834326.1">
    <property type="nucleotide sequence ID" value="NC_048673.1"/>
</dbReference>
<name>A0A223LF50_9CAUD</name>
<sequence length="86" mass="9873">MKLTRENYISIQNLCKRHIVESVEVRIENKNIVTEKFLDVIVNFMAKETAHIGNIHKNKLREIAVGYILEVYGAESFGVDNGIAKR</sequence>
<dbReference type="InterPro" id="IPR055992">
    <property type="entry name" value="DUF7570"/>
</dbReference>
<accession>A0A223LF50</accession>
<dbReference type="Pfam" id="PF24454">
    <property type="entry name" value="DUF7570"/>
    <property type="match status" value="1"/>
</dbReference>
<evidence type="ECO:0000313" key="1">
    <source>
        <dbReference type="EMBL" id="ASU00526.1"/>
    </source>
</evidence>
<protein>
    <submittedName>
        <fullName evidence="1">Uncharacterized protein</fullName>
    </submittedName>
</protein>
<evidence type="ECO:0000313" key="2">
    <source>
        <dbReference type="Proteomes" id="UP000226092"/>
    </source>
</evidence>